<dbReference type="Gene3D" id="3.40.50.720">
    <property type="entry name" value="NAD(P)-binding Rossmann-like Domain"/>
    <property type="match status" value="1"/>
</dbReference>
<dbReference type="InterPro" id="IPR011032">
    <property type="entry name" value="GroES-like_sf"/>
</dbReference>
<dbReference type="SUPFAM" id="SSF50129">
    <property type="entry name" value="GroES-like"/>
    <property type="match status" value="1"/>
</dbReference>
<dbReference type="GO" id="GO:0016491">
    <property type="term" value="F:oxidoreductase activity"/>
    <property type="evidence" value="ECO:0007669"/>
    <property type="project" value="InterPro"/>
</dbReference>
<dbReference type="EMBL" id="LFIV01000170">
    <property type="protein sequence ID" value="KZL66579.1"/>
    <property type="molecule type" value="Genomic_DNA"/>
</dbReference>
<gene>
    <name evidence="2" type="ORF">CT0861_05253</name>
</gene>
<protein>
    <submittedName>
        <fullName evidence="2">Zinc-dependent acohol dehydrogenase (Reticulon-4-interacting protein 1)</fullName>
    </submittedName>
</protein>
<sequence>MRAWLYDSVSGGLETHLRLVADAPMPPSLGPNDILIKVHAMSPNPADYKFPEGLGLLWRLAVSLPATPGSDFSGTIAGLGDTIKDAGEFTVGQPVYGCTPPPTRHGSLGEYVIASRDSCAPVPSSAGALTLESAACLGVAAQTAYQAISPYVAPGDWVFINGGSGGVGTFAIQIARALGCRVVASCSGRNAELCRSLGADEVLDYTEVDVSKALKAKGPVFNLALDNVGLEPPDLYKAADEYLMPAGRFVQVGAGLSLRHMMSTAGRALRPAGLGGGRRKWQFISLQSKHADLVKLGTWAAEGEIRVVVEETYRFEDAPKAYEKMRTGRTRGCLVVTGPDAK</sequence>
<reference evidence="2 3" key="1">
    <citation type="submission" date="2015-06" db="EMBL/GenBank/DDBJ databases">
        <title>Survival trade-offs in plant roots during colonization by closely related pathogenic and mutualistic fungi.</title>
        <authorList>
            <person name="Hacquard S."/>
            <person name="Kracher B."/>
            <person name="Hiruma K."/>
            <person name="Weinman A."/>
            <person name="Muench P."/>
            <person name="Garrido Oter R."/>
            <person name="Ver Loren van Themaat E."/>
            <person name="Dallerey J.-F."/>
            <person name="Damm U."/>
            <person name="Henrissat B."/>
            <person name="Lespinet O."/>
            <person name="Thon M."/>
            <person name="Kemen E."/>
            <person name="McHardy A.C."/>
            <person name="Schulze-Lefert P."/>
            <person name="O'Connell R.J."/>
        </authorList>
    </citation>
    <scope>NUCLEOTIDE SEQUENCE [LARGE SCALE GENOMIC DNA]</scope>
    <source>
        <strain evidence="2 3">0861</strain>
    </source>
</reference>
<feature type="domain" description="Enoyl reductase (ER)" evidence="1">
    <location>
        <begin position="11"/>
        <end position="336"/>
    </location>
</feature>
<dbReference type="PANTHER" id="PTHR11695:SF294">
    <property type="entry name" value="RETICULON-4-INTERACTING PROTEIN 1, MITOCHONDRIAL"/>
    <property type="match status" value="1"/>
</dbReference>
<dbReference type="GO" id="GO:0005739">
    <property type="term" value="C:mitochondrion"/>
    <property type="evidence" value="ECO:0007669"/>
    <property type="project" value="TreeGrafter"/>
</dbReference>
<dbReference type="Pfam" id="PF13602">
    <property type="entry name" value="ADH_zinc_N_2"/>
    <property type="match status" value="1"/>
</dbReference>
<dbReference type="Gene3D" id="3.90.180.10">
    <property type="entry name" value="Medium-chain alcohol dehydrogenases, catalytic domain"/>
    <property type="match status" value="1"/>
</dbReference>
<dbReference type="InterPro" id="IPR020843">
    <property type="entry name" value="ER"/>
</dbReference>
<dbReference type="SMART" id="SM00829">
    <property type="entry name" value="PKS_ER"/>
    <property type="match status" value="1"/>
</dbReference>
<dbReference type="Pfam" id="PF08240">
    <property type="entry name" value="ADH_N"/>
    <property type="match status" value="1"/>
</dbReference>
<keyword evidence="3" id="KW-1185">Reference proteome</keyword>
<dbReference type="Proteomes" id="UP000076552">
    <property type="component" value="Unassembled WGS sequence"/>
</dbReference>
<dbReference type="STRING" id="708197.A0A166PB59"/>
<accession>A0A166PB59</accession>
<dbReference type="InterPro" id="IPR013154">
    <property type="entry name" value="ADH-like_N"/>
</dbReference>
<name>A0A166PB59_9PEZI</name>
<dbReference type="InterPro" id="IPR036291">
    <property type="entry name" value="NAD(P)-bd_dom_sf"/>
</dbReference>
<dbReference type="SUPFAM" id="SSF51735">
    <property type="entry name" value="NAD(P)-binding Rossmann-fold domains"/>
    <property type="match status" value="1"/>
</dbReference>
<dbReference type="AlphaFoldDB" id="A0A166PB59"/>
<evidence type="ECO:0000313" key="2">
    <source>
        <dbReference type="EMBL" id="KZL66579.1"/>
    </source>
</evidence>
<dbReference type="OrthoDB" id="201656at2759"/>
<proteinExistence type="predicted"/>
<dbReference type="CDD" id="cd08267">
    <property type="entry name" value="MDR1"/>
    <property type="match status" value="1"/>
</dbReference>
<evidence type="ECO:0000259" key="1">
    <source>
        <dbReference type="SMART" id="SM00829"/>
    </source>
</evidence>
<dbReference type="PANTHER" id="PTHR11695">
    <property type="entry name" value="ALCOHOL DEHYDROGENASE RELATED"/>
    <property type="match status" value="1"/>
</dbReference>
<evidence type="ECO:0000313" key="3">
    <source>
        <dbReference type="Proteomes" id="UP000076552"/>
    </source>
</evidence>
<dbReference type="InterPro" id="IPR050700">
    <property type="entry name" value="YIM1/Zinc_Alcohol_DH_Fams"/>
</dbReference>
<comment type="caution">
    <text evidence="2">The sequence shown here is derived from an EMBL/GenBank/DDBJ whole genome shotgun (WGS) entry which is preliminary data.</text>
</comment>
<organism evidence="2 3">
    <name type="scientific">Colletotrichum tofieldiae</name>
    <dbReference type="NCBI Taxonomy" id="708197"/>
    <lineage>
        <taxon>Eukaryota</taxon>
        <taxon>Fungi</taxon>
        <taxon>Dikarya</taxon>
        <taxon>Ascomycota</taxon>
        <taxon>Pezizomycotina</taxon>
        <taxon>Sordariomycetes</taxon>
        <taxon>Hypocreomycetidae</taxon>
        <taxon>Glomerellales</taxon>
        <taxon>Glomerellaceae</taxon>
        <taxon>Colletotrichum</taxon>
        <taxon>Colletotrichum spaethianum species complex</taxon>
    </lineage>
</organism>